<keyword evidence="3" id="KW-0539">Nucleus</keyword>
<feature type="domain" description="HTH CENPB-type" evidence="4">
    <location>
        <begin position="76"/>
        <end position="146"/>
    </location>
</feature>
<dbReference type="Gene3D" id="1.10.10.60">
    <property type="entry name" value="Homeodomain-like"/>
    <property type="match status" value="2"/>
</dbReference>
<dbReference type="Pfam" id="PF03184">
    <property type="entry name" value="DDE_1"/>
    <property type="match status" value="1"/>
</dbReference>
<dbReference type="RefSeq" id="XP_026752081.2">
    <property type="nucleotide sequence ID" value="XM_026896280.3"/>
</dbReference>
<dbReference type="GeneID" id="113512399"/>
<dbReference type="AlphaFoldDB" id="A0A6J1WF75"/>
<dbReference type="GO" id="GO:0005634">
    <property type="term" value="C:nucleus"/>
    <property type="evidence" value="ECO:0007669"/>
    <property type="project" value="UniProtKB-SubCell"/>
</dbReference>
<evidence type="ECO:0000259" key="4">
    <source>
        <dbReference type="PROSITE" id="PS51253"/>
    </source>
</evidence>
<dbReference type="InParanoid" id="A0A6J1WF75"/>
<dbReference type="PROSITE" id="PS51253">
    <property type="entry name" value="HTH_CENPB"/>
    <property type="match status" value="1"/>
</dbReference>
<evidence type="ECO:0000313" key="6">
    <source>
        <dbReference type="RefSeq" id="XP_026752081.2"/>
    </source>
</evidence>
<dbReference type="Pfam" id="PF03221">
    <property type="entry name" value="HTH_Tnp_Tc5"/>
    <property type="match status" value="1"/>
</dbReference>
<evidence type="ECO:0000256" key="3">
    <source>
        <dbReference type="ARBA" id="ARBA00023242"/>
    </source>
</evidence>
<protein>
    <submittedName>
        <fullName evidence="6">Tigger transposable element-derived protein 4-like</fullName>
    </submittedName>
</protein>
<proteinExistence type="predicted"/>
<organism evidence="5 6">
    <name type="scientific">Galleria mellonella</name>
    <name type="common">Greater wax moth</name>
    <dbReference type="NCBI Taxonomy" id="7137"/>
    <lineage>
        <taxon>Eukaryota</taxon>
        <taxon>Metazoa</taxon>
        <taxon>Ecdysozoa</taxon>
        <taxon>Arthropoda</taxon>
        <taxon>Hexapoda</taxon>
        <taxon>Insecta</taxon>
        <taxon>Pterygota</taxon>
        <taxon>Neoptera</taxon>
        <taxon>Endopterygota</taxon>
        <taxon>Lepidoptera</taxon>
        <taxon>Glossata</taxon>
        <taxon>Ditrysia</taxon>
        <taxon>Pyraloidea</taxon>
        <taxon>Pyralidae</taxon>
        <taxon>Galleriinae</taxon>
        <taxon>Galleria</taxon>
    </lineage>
</organism>
<dbReference type="InterPro" id="IPR007889">
    <property type="entry name" value="HTH_Psq"/>
</dbReference>
<dbReference type="Proteomes" id="UP001652740">
    <property type="component" value="Unplaced"/>
</dbReference>
<evidence type="ECO:0000313" key="5">
    <source>
        <dbReference type="Proteomes" id="UP001652740"/>
    </source>
</evidence>
<comment type="subcellular location">
    <subcellularLocation>
        <location evidence="1">Nucleus</location>
    </subcellularLocation>
</comment>
<dbReference type="InterPro" id="IPR004875">
    <property type="entry name" value="DDE_SF_endonuclease_dom"/>
</dbReference>
<keyword evidence="5" id="KW-1185">Reference proteome</keyword>
<keyword evidence="2" id="KW-0238">DNA-binding</keyword>
<name>A0A6J1WF75_GALME</name>
<dbReference type="SUPFAM" id="SSF46689">
    <property type="entry name" value="Homeodomain-like"/>
    <property type="match status" value="2"/>
</dbReference>
<dbReference type="InterPro" id="IPR009057">
    <property type="entry name" value="Homeodomain-like_sf"/>
</dbReference>
<accession>A0A6J1WF75</accession>
<dbReference type="KEGG" id="gmw:113512399"/>
<evidence type="ECO:0000256" key="1">
    <source>
        <dbReference type="ARBA" id="ARBA00004123"/>
    </source>
</evidence>
<dbReference type="InterPro" id="IPR006600">
    <property type="entry name" value="HTH_CenpB_DNA-bd_dom"/>
</dbReference>
<gene>
    <name evidence="6" type="primary">LOC113512399</name>
</gene>
<reference evidence="6" key="1">
    <citation type="submission" date="2025-08" db="UniProtKB">
        <authorList>
            <consortium name="RefSeq"/>
        </authorList>
    </citation>
    <scope>IDENTIFICATION</scope>
    <source>
        <tissue evidence="6">Whole larvae</tissue>
    </source>
</reference>
<sequence>MSLWNLSKNDNNSSFLPDFPRKSYTKIDPIGKLHVIHALDNGQSKADIAREYGVHPQTIAYIYKQKESLIKKYTKKYNLLKEVCCVNLDHTLMEWLELQIKNGQFVKEQQLRDRAQEIVSTLTEDFNCIDDWLLDFRVRHNILKFKSDIQCSIKAKEEWVDFINDLDIKDLYIGGVTALYHNLDFESFVNDQDIDNYVSLMCIVHCLGSEKKELAVIGKEMIDEEFNVKSLPVNYYCDHSAQMTYTAINNYLKQWDEILTSKGKTVLLALNIPGSLIQKETFTSIRMIDSTSHMFISKALDKLFECFKFNYRRLQITKKVTYGSCQLSLLDCINMMSMAWFCVSNRYINQLFFPPEDGSLYFERNDYSSGDHSLSQWCKMFNIPFNFELYSNLLDKYVSCDKSLKCLNLVQTNDSTQNITELLSQNKLQSASGIEAYQAMKRLVSYLQGESANPSEMASAKYLESHTEFGALLEIHQFVASNNESELNIGIE</sequence>
<dbReference type="Pfam" id="PF04218">
    <property type="entry name" value="CENP-B_N"/>
    <property type="match status" value="1"/>
</dbReference>
<evidence type="ECO:0000256" key="2">
    <source>
        <dbReference type="ARBA" id="ARBA00023125"/>
    </source>
</evidence>
<dbReference type="GO" id="GO:0003677">
    <property type="term" value="F:DNA binding"/>
    <property type="evidence" value="ECO:0007669"/>
    <property type="project" value="UniProtKB-KW"/>
</dbReference>